<feature type="region of interest" description="Disordered" evidence="9">
    <location>
        <begin position="751"/>
        <end position="782"/>
    </location>
</feature>
<feature type="compositionally biased region" description="Basic and acidic residues" evidence="9">
    <location>
        <begin position="120"/>
        <end position="139"/>
    </location>
</feature>
<evidence type="ECO:0000313" key="11">
    <source>
        <dbReference type="Ensembl" id="ENSFALP00000006454.2"/>
    </source>
</evidence>
<dbReference type="InterPro" id="IPR001452">
    <property type="entry name" value="SH3_domain"/>
</dbReference>
<feature type="region of interest" description="Disordered" evidence="9">
    <location>
        <begin position="506"/>
        <end position="616"/>
    </location>
</feature>
<feature type="compositionally biased region" description="Acidic residues" evidence="9">
    <location>
        <begin position="529"/>
        <end position="545"/>
    </location>
</feature>
<feature type="coiled-coil region" evidence="8">
    <location>
        <begin position="165"/>
        <end position="230"/>
    </location>
</feature>
<evidence type="ECO:0000256" key="7">
    <source>
        <dbReference type="PROSITE-ProRule" id="PRU00192"/>
    </source>
</evidence>
<dbReference type="GO" id="GO:0035459">
    <property type="term" value="P:vesicle cargo loading"/>
    <property type="evidence" value="ECO:0007669"/>
    <property type="project" value="TreeGrafter"/>
</dbReference>
<comment type="subcellular location">
    <subcellularLocation>
        <location evidence="1">Endoplasmic reticulum membrane</location>
        <topology evidence="1">Single-pass membrane protein</topology>
    </subcellularLocation>
</comment>
<evidence type="ECO:0000256" key="3">
    <source>
        <dbReference type="ARBA" id="ARBA00022729"/>
    </source>
</evidence>
<dbReference type="HOGENOM" id="CLU_025370_0_0_1"/>
<feature type="compositionally biased region" description="Basic and acidic residues" evidence="9">
    <location>
        <begin position="1146"/>
        <end position="1160"/>
    </location>
</feature>
<feature type="region of interest" description="Disordered" evidence="9">
    <location>
        <begin position="281"/>
        <end position="317"/>
    </location>
</feature>
<dbReference type="PROSITE" id="PS50002">
    <property type="entry name" value="SH3"/>
    <property type="match status" value="1"/>
</dbReference>
<feature type="compositionally biased region" description="Polar residues" evidence="9">
    <location>
        <begin position="1498"/>
        <end position="1520"/>
    </location>
</feature>
<dbReference type="Pfam" id="PF07653">
    <property type="entry name" value="SH3_2"/>
    <property type="match status" value="1"/>
</dbReference>
<evidence type="ECO:0000259" key="10">
    <source>
        <dbReference type="PROSITE" id="PS50002"/>
    </source>
</evidence>
<dbReference type="Pfam" id="PF04696">
    <property type="entry name" value="Pinin_SDK_memA"/>
    <property type="match status" value="1"/>
</dbReference>
<dbReference type="InterPro" id="IPR036028">
    <property type="entry name" value="SH3-like_dom_sf"/>
</dbReference>
<feature type="coiled-coil region" evidence="8">
    <location>
        <begin position="1193"/>
        <end position="1248"/>
    </location>
</feature>
<dbReference type="InterPro" id="IPR051500">
    <property type="entry name" value="cTAGE_MIA/OTOR"/>
</dbReference>
<feature type="region of interest" description="Disordered" evidence="9">
    <location>
        <begin position="631"/>
        <end position="724"/>
    </location>
</feature>
<evidence type="ECO:0000313" key="12">
    <source>
        <dbReference type="Proteomes" id="UP000016665"/>
    </source>
</evidence>
<dbReference type="SUPFAM" id="SSF50044">
    <property type="entry name" value="SH3-domain"/>
    <property type="match status" value="1"/>
</dbReference>
<feature type="compositionally biased region" description="Pro residues" evidence="9">
    <location>
        <begin position="1552"/>
        <end position="1588"/>
    </location>
</feature>
<keyword evidence="12" id="KW-1185">Reference proteome</keyword>
<sequence length="1617" mass="184707">MAVAVRALQEQLEKAKESLKHVDENIRKLTGRDPNDVRPPQNRLLALTGPGGGRGRGSLLLRRGFSDSGGGPPAKQRDLEGASSRLGGERRTRRESRQESDAEDDDIKKPALPSSVVATSKERTRRDLIQDQNMDEKGKQRNRRIFGLLMGTLQKFKQESTVAIATERQKRRQEIEQKLEVQAEEERKQVENERRELFEERRAKQTELRLLEQKVELAQLQEEWNEHNAKIIKYIRTRTKPHLFYIPGRMCPATQKLMEESQKKMNALFESRRNEFAEQINKMEARPRRQSMKEKERQEVQNEEKKEEQNKEQEEEAMSRVQAITDYLGPDCRYLNFKAGEEIIVYSKLSRENENLWTGSKGKDFGYFPRDAVKVEEVLIGEEVEVLTKETDFLCLHEDKYTFENEDNTLYDHDKESEYSLSDVDSKLHENELLQYTRDPIQNEETTESVSENDSEESHIQKSVNRELVRTDDTEEPQMQNSLPVEPVQTQSSWISGWFTTESENYEEPLKAVNESSEANKYQGRKTEETDENYLQEPNDKEEQESSTSGWFQGGLTSFLYFGEENEDVDLASEKNDPQNHDVSGVPEHSSTEQETTAINVLSEEEKTESQESQSNWFNLGLSDVLSFGHAEEATVTREDQRGRGTTDQANRNEEGQTLDQKELHMDKESKEIVNEVTDEESKNYAQKITNSSSNRPDPGEIPASAHTLNNTKNTSSSTESSFDILTCDKEKPIEPYSSEENLVLENHLLRNTDDEKKNQESESRRGQSGVGRRKLLEETSEKEHEMYVAIGSEHDSDQDSEATAIASVNSETKMDRSGPDSEADVRKSSSDAIQNYVPSNEGGWIHQILLCLNALEIRETIKTASSAVMIIVTTAVASLPEDMRPGPDLYGFPWEIVICAGVVGALTILLFLYRSYQSVRSRLYVGREKQLANKIAELVEEKCKILEKLSLCKKEFEDLQLSLKDGNTMKESTDTSFFEEMHEKLNKSNLELNEEIENLEKELEEEKSKQSENDALVTEIQEKVESLESEEKSVRSQIDEAKSTLKVYQINTERLKTSVQDAVDENSHLQESEKQLLQEAEGWGERLSELNEQTKMLESSKTDVEEVLKNKESQIKSLTQYILNMKDWSSAIREDGDAEDNNWDTDIKGETENGEHLDDEQKRTVKKLIYAAKLNACLKTMEAERDQMYSKLSDENKAKGELTERIENLQSQQASLRSENEHFESEVQKLQQKLKVMTELYQENEMKLHRKLTVEERERLQKEEKLSKVDEKIIHAAEELNSYRDRAKDLEEELERTIRSYENQITSHEKKAHDNWLTARAAERYLNDIKKENAHNRQKLTEAEFKLELLEKDPYALDIPVRPFGREHSPYGPSPMGRPSSETRAFLSPPTLLEGPLRLSPMLPGGGGGRGSRGPTAMYEAGSERGELNSDRLTDPHRPPSDTGSLSPPWERDHRIILPPPGEPYADPVLPARRQERFFPNPPNSGRLSGPAELRTYNVQSFDKTDGQTSSEHSPQTEPSGDGMKDHSTLSSSFPDQPLAPESEAVRSGFAPPPFPPVRPPLMPVDPRAPPVPFMRRGPPFPPPPPAGIYGPRECFPVRDFGPPRPPLPIRNPFPR</sequence>
<dbReference type="GeneTree" id="ENSGT00950000182767"/>
<dbReference type="InterPro" id="IPR006786">
    <property type="entry name" value="Pinin_SDK_MemA"/>
</dbReference>
<feature type="region of interest" description="Disordered" evidence="9">
    <location>
        <begin position="23"/>
        <end position="139"/>
    </location>
</feature>
<gene>
    <name evidence="11" type="primary">LOC101819422</name>
</gene>
<feature type="region of interest" description="Disordered" evidence="9">
    <location>
        <begin position="437"/>
        <end position="488"/>
    </location>
</feature>
<feature type="compositionally biased region" description="Basic and acidic residues" evidence="9">
    <location>
        <begin position="631"/>
        <end position="674"/>
    </location>
</feature>
<dbReference type="Gene3D" id="2.30.30.40">
    <property type="entry name" value="SH3 Domains"/>
    <property type="match status" value="1"/>
</dbReference>
<dbReference type="eggNOG" id="KOG3756">
    <property type="taxonomic scope" value="Eukaryota"/>
</dbReference>
<evidence type="ECO:0000256" key="2">
    <source>
        <dbReference type="ARBA" id="ARBA00022443"/>
    </source>
</evidence>
<feature type="compositionally biased region" description="Basic and acidic residues" evidence="9">
    <location>
        <begin position="813"/>
        <end position="830"/>
    </location>
</feature>
<dbReference type="Ensembl" id="ENSFALT00000006483.2">
    <property type="protein sequence ID" value="ENSFALP00000006454.2"/>
    <property type="gene ID" value="ENSFALG00000006201.2"/>
</dbReference>
<reference evidence="11" key="3">
    <citation type="submission" date="2025-09" db="UniProtKB">
        <authorList>
            <consortium name="Ensembl"/>
        </authorList>
    </citation>
    <scope>IDENTIFICATION</scope>
</reference>
<feature type="compositionally biased region" description="Polar residues" evidence="9">
    <location>
        <begin position="684"/>
        <end position="696"/>
    </location>
</feature>
<dbReference type="GO" id="GO:0005789">
    <property type="term" value="C:endoplasmic reticulum membrane"/>
    <property type="evidence" value="ECO:0007669"/>
    <property type="project" value="UniProtKB-SubCell"/>
</dbReference>
<feature type="compositionally biased region" description="Basic and acidic residues" evidence="9">
    <location>
        <begin position="281"/>
        <end position="312"/>
    </location>
</feature>
<feature type="compositionally biased region" description="Basic and acidic residues" evidence="9">
    <location>
        <begin position="87"/>
        <end position="100"/>
    </location>
</feature>
<dbReference type="Pfam" id="PF04697">
    <property type="entry name" value="Pinin_SDK_N"/>
    <property type="match status" value="1"/>
</dbReference>
<keyword evidence="3" id="KW-0732">Signal</keyword>
<feature type="compositionally biased region" description="Basic and acidic residues" evidence="9">
    <location>
        <begin position="751"/>
        <end position="766"/>
    </location>
</feature>
<accession>U3JUK0</accession>
<feature type="coiled-coil region" evidence="8">
    <location>
        <begin position="979"/>
        <end position="1094"/>
    </location>
</feature>
<feature type="compositionally biased region" description="Basic and acidic residues" evidence="9">
    <location>
        <begin position="1423"/>
        <end position="1441"/>
    </location>
</feature>
<dbReference type="GO" id="GO:0009306">
    <property type="term" value="P:protein secretion"/>
    <property type="evidence" value="ECO:0007669"/>
    <property type="project" value="TreeGrafter"/>
</dbReference>
<feature type="region of interest" description="Disordered" evidence="9">
    <location>
        <begin position="1366"/>
        <end position="1617"/>
    </location>
</feature>
<dbReference type="GO" id="GO:0070971">
    <property type="term" value="C:endoplasmic reticulum exit site"/>
    <property type="evidence" value="ECO:0007669"/>
    <property type="project" value="TreeGrafter"/>
</dbReference>
<dbReference type="PANTHER" id="PTHR23158:SF38">
    <property type="entry name" value="MELANOMA INHIBITORY ACTIVITY PROTEIN 2"/>
    <property type="match status" value="1"/>
</dbReference>
<keyword evidence="2 7" id="KW-0728">SH3 domain</keyword>
<evidence type="ECO:0000256" key="4">
    <source>
        <dbReference type="ARBA" id="ARBA00022824"/>
    </source>
</evidence>
<feature type="region of interest" description="Disordered" evidence="9">
    <location>
        <begin position="808"/>
        <end position="830"/>
    </location>
</feature>
<protein>
    <recommendedName>
        <fullName evidence="10">SH3 domain-containing protein</fullName>
    </recommendedName>
</protein>
<feature type="compositionally biased region" description="Basic and acidic residues" evidence="9">
    <location>
        <begin position="23"/>
        <end position="36"/>
    </location>
</feature>
<feature type="compositionally biased region" description="Pro residues" evidence="9">
    <location>
        <begin position="1604"/>
        <end position="1617"/>
    </location>
</feature>
<feature type="domain" description="SH3" evidence="10">
    <location>
        <begin position="316"/>
        <end position="378"/>
    </location>
</feature>
<feature type="region of interest" description="Disordered" evidence="9">
    <location>
        <begin position="1136"/>
        <end position="1160"/>
    </location>
</feature>
<feature type="compositionally biased region" description="Basic and acidic residues" evidence="9">
    <location>
        <begin position="456"/>
        <end position="472"/>
    </location>
</feature>
<evidence type="ECO:0000256" key="9">
    <source>
        <dbReference type="SAM" id="MobiDB-lite"/>
    </source>
</evidence>
<feature type="compositionally biased region" description="Low complexity" evidence="9">
    <location>
        <begin position="710"/>
        <end position="722"/>
    </location>
</feature>
<dbReference type="InterPro" id="IPR006787">
    <property type="entry name" value="Pinin_SDK_N"/>
</dbReference>
<evidence type="ECO:0000256" key="8">
    <source>
        <dbReference type="SAM" id="Coils"/>
    </source>
</evidence>
<dbReference type="STRING" id="59894.ENSFALP00000006454"/>
<feature type="coiled-coil region" evidence="8">
    <location>
        <begin position="1274"/>
        <end position="1312"/>
    </location>
</feature>
<keyword evidence="5 8" id="KW-0175">Coiled coil</keyword>
<dbReference type="Proteomes" id="UP000016665">
    <property type="component" value="Chromosome 5"/>
</dbReference>
<reference evidence="11 12" key="1">
    <citation type="journal article" date="2012" name="Nature">
        <title>The genomic landscape of species divergence in Ficedula flycatchers.</title>
        <authorList>
            <person name="Ellegren H."/>
            <person name="Smeds L."/>
            <person name="Burri R."/>
            <person name="Olason P.I."/>
            <person name="Backstrom N."/>
            <person name="Kawakami T."/>
            <person name="Kunstner A."/>
            <person name="Makinen H."/>
            <person name="Nadachowska-Brzyska K."/>
            <person name="Qvarnstrom A."/>
            <person name="Uebbing S."/>
            <person name="Wolf J.B."/>
        </authorList>
    </citation>
    <scope>NUCLEOTIDE SEQUENCE [LARGE SCALE GENOMIC DNA]</scope>
</reference>
<dbReference type="PANTHER" id="PTHR23158">
    <property type="entry name" value="MELANOMA INHIBITORY ACTIVITY-RELATED"/>
    <property type="match status" value="1"/>
</dbReference>
<keyword evidence="4" id="KW-0256">Endoplasmic reticulum</keyword>
<dbReference type="SMART" id="SM00326">
    <property type="entry name" value="SH3"/>
    <property type="match status" value="1"/>
</dbReference>
<evidence type="ECO:0000256" key="6">
    <source>
        <dbReference type="ARBA" id="ARBA00023180"/>
    </source>
</evidence>
<reference evidence="11" key="2">
    <citation type="submission" date="2025-08" db="UniProtKB">
        <authorList>
            <consortium name="Ensembl"/>
        </authorList>
    </citation>
    <scope>IDENTIFICATION</scope>
</reference>
<dbReference type="GO" id="GO:0006888">
    <property type="term" value="P:endoplasmic reticulum to Golgi vesicle-mediated transport"/>
    <property type="evidence" value="ECO:0007669"/>
    <property type="project" value="TreeGrafter"/>
</dbReference>
<proteinExistence type="predicted"/>
<keyword evidence="6" id="KW-0325">Glycoprotein</keyword>
<evidence type="ECO:0000256" key="5">
    <source>
        <dbReference type="ARBA" id="ARBA00023054"/>
    </source>
</evidence>
<evidence type="ECO:0000256" key="1">
    <source>
        <dbReference type="ARBA" id="ARBA00004389"/>
    </source>
</evidence>
<feature type="compositionally biased region" description="Polar residues" evidence="9">
    <location>
        <begin position="477"/>
        <end position="488"/>
    </location>
</feature>
<organism evidence="11 12">
    <name type="scientific">Ficedula albicollis</name>
    <name type="common">Collared flycatcher</name>
    <name type="synonym">Muscicapa albicollis</name>
    <dbReference type="NCBI Taxonomy" id="59894"/>
    <lineage>
        <taxon>Eukaryota</taxon>
        <taxon>Metazoa</taxon>
        <taxon>Chordata</taxon>
        <taxon>Craniata</taxon>
        <taxon>Vertebrata</taxon>
        <taxon>Euteleostomi</taxon>
        <taxon>Archelosauria</taxon>
        <taxon>Archosauria</taxon>
        <taxon>Dinosauria</taxon>
        <taxon>Saurischia</taxon>
        <taxon>Theropoda</taxon>
        <taxon>Coelurosauria</taxon>
        <taxon>Aves</taxon>
        <taxon>Neognathae</taxon>
        <taxon>Neoaves</taxon>
        <taxon>Telluraves</taxon>
        <taxon>Australaves</taxon>
        <taxon>Passeriformes</taxon>
        <taxon>Muscicapidae</taxon>
        <taxon>Ficedula</taxon>
    </lineage>
</organism>
<feature type="compositionally biased region" description="Acidic residues" evidence="9">
    <location>
        <begin position="445"/>
        <end position="455"/>
    </location>
</feature>
<name>U3JUK0_FICAL</name>